<dbReference type="InterPro" id="IPR023214">
    <property type="entry name" value="HAD_sf"/>
</dbReference>
<accession>A0AAP0WXQ0</accession>
<keyword evidence="2" id="KW-1185">Reference proteome</keyword>
<dbReference type="PANTHER" id="PTHR47858">
    <property type="entry name" value="HALOACID DEHALOGENASE-LIKE HYDROLASE (HAD) SUPERFAMILY PROTEIN"/>
    <property type="match status" value="1"/>
</dbReference>
<proteinExistence type="predicted"/>
<dbReference type="Gene3D" id="3.40.50.1000">
    <property type="entry name" value="HAD superfamily/HAD-like"/>
    <property type="match status" value="1"/>
</dbReference>
<organism evidence="1 2">
    <name type="scientific">Liquidambar formosana</name>
    <name type="common">Formosan gum</name>
    <dbReference type="NCBI Taxonomy" id="63359"/>
    <lineage>
        <taxon>Eukaryota</taxon>
        <taxon>Viridiplantae</taxon>
        <taxon>Streptophyta</taxon>
        <taxon>Embryophyta</taxon>
        <taxon>Tracheophyta</taxon>
        <taxon>Spermatophyta</taxon>
        <taxon>Magnoliopsida</taxon>
        <taxon>eudicotyledons</taxon>
        <taxon>Gunneridae</taxon>
        <taxon>Pentapetalae</taxon>
        <taxon>Saxifragales</taxon>
        <taxon>Altingiaceae</taxon>
        <taxon>Liquidambar</taxon>
    </lineage>
</organism>
<sequence length="121" mass="13339">MGVSSLPLTVYGGGVVESCDPIAFWRFVRSLWVCREAFVLLVPSFGWVLQMQKLETKLVCFFPSPSVLSPAYSDGEAIVTKEDGMESLAHRFLSAAVKLDRKPSKCVVFEDDPRGITAAHN</sequence>
<dbReference type="Proteomes" id="UP001415857">
    <property type="component" value="Unassembled WGS sequence"/>
</dbReference>
<dbReference type="PANTHER" id="PTHR47858:SF2">
    <property type="entry name" value="HALOACID DEHALOGENASE-LIKE HYDROLASE (HAD) SUPERFAMILY PROTEIN"/>
    <property type="match status" value="1"/>
</dbReference>
<dbReference type="EMBL" id="JBBPBK010000006">
    <property type="protein sequence ID" value="KAK9282622.1"/>
    <property type="molecule type" value="Genomic_DNA"/>
</dbReference>
<protein>
    <submittedName>
        <fullName evidence="1">Uncharacterized protein</fullName>
    </submittedName>
</protein>
<evidence type="ECO:0000313" key="2">
    <source>
        <dbReference type="Proteomes" id="UP001415857"/>
    </source>
</evidence>
<dbReference type="AlphaFoldDB" id="A0AAP0WXQ0"/>
<evidence type="ECO:0000313" key="1">
    <source>
        <dbReference type="EMBL" id="KAK9282622.1"/>
    </source>
</evidence>
<comment type="caution">
    <text evidence="1">The sequence shown here is derived from an EMBL/GenBank/DDBJ whole genome shotgun (WGS) entry which is preliminary data.</text>
</comment>
<reference evidence="1 2" key="1">
    <citation type="journal article" date="2024" name="Plant J.">
        <title>Genome sequences and population genomics reveal climatic adaptation and genomic divergence between two closely related sweetgum species.</title>
        <authorList>
            <person name="Xu W.Q."/>
            <person name="Ren C.Q."/>
            <person name="Zhang X.Y."/>
            <person name="Comes H.P."/>
            <person name="Liu X.H."/>
            <person name="Li Y.G."/>
            <person name="Kettle C.J."/>
            <person name="Jalonen R."/>
            <person name="Gaisberger H."/>
            <person name="Ma Y.Z."/>
            <person name="Qiu Y.X."/>
        </authorList>
    </citation>
    <scope>NUCLEOTIDE SEQUENCE [LARGE SCALE GENOMIC DNA]</scope>
    <source>
        <strain evidence="1">Hangzhou</strain>
    </source>
</reference>
<gene>
    <name evidence="1" type="ORF">L1049_010841</name>
</gene>
<name>A0AAP0WXQ0_LIQFO</name>